<dbReference type="PANTHER" id="PTHR43103:SF5">
    <property type="entry name" value="4-EPIMERASE, PUTATIVE (AFU_ORTHOLOGUE AFUA_7G00360)-RELATED"/>
    <property type="match status" value="1"/>
</dbReference>
<sequence length="250" mass="28557">MKKITIIGGCGVIGRLLTKGLSSEYNINIIDQTSCVEKVILADATNEQELYQAIPRDTDVIIHLLNMDMTHDVMNAEEFAKMNDVFWRSTYHMFRSAARLSIRKVIFASSNHVTDRYEKDGHSLLRRNITTDDVPATKNVYGILKFASEQLGRLFHDQTEMSVINLRIGTVVTDEMEELHKKKRTKRTLLSHEDLVGITKAAIETEVPFGTYYAVSENEEKPWSTEKTKQELGYRPDVNTTEILEENDQA</sequence>
<evidence type="ECO:0000256" key="4">
    <source>
        <dbReference type="SAM" id="MobiDB-lite"/>
    </source>
</evidence>
<comment type="similarity">
    <text evidence="1">Belongs to the NAD(P)-dependent epimerase/dehydratase family.</text>
</comment>
<accession>A0A081L9W6</accession>
<dbReference type="eggNOG" id="COG0451">
    <property type="taxonomic scope" value="Bacteria"/>
</dbReference>
<keyword evidence="2" id="KW-0560">Oxidoreductase</keyword>
<feature type="compositionally biased region" description="Basic and acidic residues" evidence="4">
    <location>
        <begin position="218"/>
        <end position="234"/>
    </location>
</feature>
<evidence type="ECO:0000256" key="1">
    <source>
        <dbReference type="ARBA" id="ARBA00007637"/>
    </source>
</evidence>
<evidence type="ECO:0000256" key="3">
    <source>
        <dbReference type="ARBA" id="ARBA00023027"/>
    </source>
</evidence>
<organism evidence="6 7">
    <name type="scientific">Bacillus zhangzhouensis</name>
    <dbReference type="NCBI Taxonomy" id="1178540"/>
    <lineage>
        <taxon>Bacteria</taxon>
        <taxon>Bacillati</taxon>
        <taxon>Bacillota</taxon>
        <taxon>Bacilli</taxon>
        <taxon>Bacillales</taxon>
        <taxon>Bacillaceae</taxon>
        <taxon>Bacillus</taxon>
    </lineage>
</organism>
<name>A0A081L9W6_9BACI</name>
<dbReference type="GO" id="GO:0016491">
    <property type="term" value="F:oxidoreductase activity"/>
    <property type="evidence" value="ECO:0007669"/>
    <property type="project" value="UniProtKB-KW"/>
</dbReference>
<feature type="region of interest" description="Disordered" evidence="4">
    <location>
        <begin position="218"/>
        <end position="250"/>
    </location>
</feature>
<protein>
    <recommendedName>
        <fullName evidence="5">NAD-dependent epimerase/dehydratase domain-containing protein</fullName>
    </recommendedName>
</protein>
<dbReference type="RefSeq" id="WP_034322534.1">
    <property type="nucleotide sequence ID" value="NZ_JOTP01000013.1"/>
</dbReference>
<evidence type="ECO:0000313" key="6">
    <source>
        <dbReference type="EMBL" id="KEP26042.1"/>
    </source>
</evidence>
<dbReference type="Proteomes" id="UP000028091">
    <property type="component" value="Unassembled WGS sequence"/>
</dbReference>
<dbReference type="Pfam" id="PF01370">
    <property type="entry name" value="Epimerase"/>
    <property type="match status" value="1"/>
</dbReference>
<dbReference type="OrthoDB" id="9779902at2"/>
<evidence type="ECO:0000256" key="2">
    <source>
        <dbReference type="ARBA" id="ARBA00023002"/>
    </source>
</evidence>
<dbReference type="SUPFAM" id="SSF51735">
    <property type="entry name" value="NAD(P)-binding Rossmann-fold domains"/>
    <property type="match status" value="1"/>
</dbReference>
<dbReference type="InterPro" id="IPR036291">
    <property type="entry name" value="NAD(P)-bd_dom_sf"/>
</dbReference>
<gene>
    <name evidence="6" type="ORF">BA70_04395</name>
</gene>
<keyword evidence="7" id="KW-1185">Reference proteome</keyword>
<reference evidence="6 7" key="1">
    <citation type="submission" date="2012-09" db="EMBL/GenBank/DDBJ databases">
        <title>Genome Sequence of Bacillus sp. DW5-4.</title>
        <authorList>
            <person name="Lai Q."/>
            <person name="Liu Y."/>
            <person name="Shao Z."/>
        </authorList>
    </citation>
    <scope>NUCLEOTIDE SEQUENCE [LARGE SCALE GENOMIC DNA]</scope>
    <source>
        <strain evidence="6 7">DW5-4</strain>
    </source>
</reference>
<feature type="domain" description="NAD-dependent epimerase/dehydratase" evidence="5">
    <location>
        <begin position="4"/>
        <end position="175"/>
    </location>
</feature>
<dbReference type="EMBL" id="JOTP01000013">
    <property type="protein sequence ID" value="KEP26042.1"/>
    <property type="molecule type" value="Genomic_DNA"/>
</dbReference>
<dbReference type="AlphaFoldDB" id="A0A081L9W6"/>
<dbReference type="PANTHER" id="PTHR43103">
    <property type="entry name" value="NUCLEOSIDE-DIPHOSPHATE-SUGAR EPIMERASE"/>
    <property type="match status" value="1"/>
</dbReference>
<dbReference type="Gene3D" id="3.40.50.720">
    <property type="entry name" value="NAD(P)-binding Rossmann-like Domain"/>
    <property type="match status" value="1"/>
</dbReference>
<proteinExistence type="inferred from homology"/>
<dbReference type="InterPro" id="IPR001509">
    <property type="entry name" value="Epimerase_deHydtase"/>
</dbReference>
<keyword evidence="3" id="KW-0520">NAD</keyword>
<evidence type="ECO:0000313" key="7">
    <source>
        <dbReference type="Proteomes" id="UP000028091"/>
    </source>
</evidence>
<evidence type="ECO:0000259" key="5">
    <source>
        <dbReference type="Pfam" id="PF01370"/>
    </source>
</evidence>
<comment type="caution">
    <text evidence="6">The sequence shown here is derived from an EMBL/GenBank/DDBJ whole genome shotgun (WGS) entry which is preliminary data.</text>
</comment>